<dbReference type="RefSeq" id="WP_033087318.1">
    <property type="nucleotide sequence ID" value="NZ_AP017900.1"/>
</dbReference>
<evidence type="ECO:0000313" key="1">
    <source>
        <dbReference type="EMBL" id="GAP31240.1"/>
    </source>
</evidence>
<reference evidence="2" key="1">
    <citation type="submission" date="2015-07" db="EMBL/GenBank/DDBJ databases">
        <title>Nocardia seriolae U-1 whole genome shotgun sequence.</title>
        <authorList>
            <person name="Imajoh M."/>
            <person name="Fukumoto Y."/>
            <person name="Sukeda M."/>
            <person name="Yamane J."/>
            <person name="Yamasaki K."/>
            <person name="Shimizu M."/>
            <person name="Ohnishi K."/>
            <person name="Oshima S."/>
        </authorList>
    </citation>
    <scope>NUCLEOTIDE SEQUENCE [LARGE SCALE GENOMIC DNA]</scope>
    <source>
        <strain evidence="2">U-1</strain>
    </source>
</reference>
<evidence type="ECO:0000313" key="2">
    <source>
        <dbReference type="Proteomes" id="UP000037179"/>
    </source>
</evidence>
<keyword evidence="2" id="KW-1185">Reference proteome</keyword>
<proteinExistence type="predicted"/>
<accession>A0A0B8NMV5</accession>
<comment type="caution">
    <text evidence="1">The sequence shown here is derived from an EMBL/GenBank/DDBJ whole genome shotgun (WGS) entry which is preliminary data.</text>
</comment>
<dbReference type="GeneID" id="93372540"/>
<dbReference type="OrthoDB" id="275232at2"/>
<organism evidence="1 2">
    <name type="scientific">Nocardia seriolae</name>
    <dbReference type="NCBI Taxonomy" id="37332"/>
    <lineage>
        <taxon>Bacteria</taxon>
        <taxon>Bacillati</taxon>
        <taxon>Actinomycetota</taxon>
        <taxon>Actinomycetes</taxon>
        <taxon>Mycobacteriales</taxon>
        <taxon>Nocardiaceae</taxon>
        <taxon>Nocardia</taxon>
    </lineage>
</organism>
<dbReference type="EMBL" id="BBYQ01000108">
    <property type="protein sequence ID" value="GAP31240.1"/>
    <property type="molecule type" value="Genomic_DNA"/>
</dbReference>
<name>A0A0B8NMV5_9NOCA</name>
<protein>
    <submittedName>
        <fullName evidence="1">Uncharacterized protein</fullName>
    </submittedName>
</protein>
<gene>
    <name evidence="1" type="ORF">NSK11_contig00108-0003</name>
</gene>
<dbReference type="Proteomes" id="UP000037179">
    <property type="component" value="Unassembled WGS sequence"/>
</dbReference>
<sequence length="134" mass="15045">MTEATAGVLKPVGIYREMYRTVREELPLMRESYVRQPIADRKLVAEYMKAATPVFDVPGEVSDLLDTAKAVLGGMSLVSDGEWIWRVDSVHYLENYALDIPTEFLDHVRGLNYQPRGGVDVADAKFDAAIATYF</sequence>
<dbReference type="AlphaFoldDB" id="A0A0B8NMV5"/>
<reference evidence="1 2" key="2">
    <citation type="journal article" date="2016" name="Genome Announc.">
        <title>Draft Genome Sequence of Erythromycin- and Oxytetracycline-Sensitive Nocardia seriolae Strain U-1 (NBRC 110359).</title>
        <authorList>
            <person name="Imajoh M."/>
            <person name="Sukeda M."/>
            <person name="Shimizu M."/>
            <person name="Yamane J."/>
            <person name="Ohnishi K."/>
            <person name="Oshima S."/>
        </authorList>
    </citation>
    <scope>NUCLEOTIDE SEQUENCE [LARGE SCALE GENOMIC DNA]</scope>
    <source>
        <strain evidence="1 2">U-1</strain>
    </source>
</reference>